<comment type="caution">
    <text evidence="2">The sequence shown here is derived from an EMBL/GenBank/DDBJ whole genome shotgun (WGS) entry which is preliminary data.</text>
</comment>
<sequence>MWSPNTTYPQYGDTAQINITGSTVTSDQLLNITSLLLSNNVNFVIADDGYINTLMSMAGDSQLTIQGLNFAVGSLKSTDSTIQIYKTNITNSNIDLSQSSNLNSNDTLIILSTTLTSNDNSTATITGNEFSFFSSSTLNLHGTSIYTFKQLEQSYFADGYLNMYDQSQIQYQSANLYGGNKTMFQFNLNNQSSIEFSQGSTVYITTSTVTAKDSSSLSLVNTNNTFLLNNVFTFQDQSKLIFNGLSGDISIATAFEFVGNASFQIHNISVESPVYLNNLTMSTSGTSLSVDTIGDFRLGDSLNLQGQVSIHNSNVSFMYNLISYSSGPLSSLNVSNSKITFGNNTLFTTDFSITGKFTLINTNLTLLAGSTMTLYNGNAKLIFPYFNISGATLNISTQASIQNYPITYIDDSSVIYNYGTYFLGNNLNLGLNDSYGGFLNYGTFEMDVGITLVMNTALYNQGNMTLWSIKVGYLTNNGSLMVHQPSEIFYNFAQPGGVMKVNQTTISYNQAFEINGGVVALTGSFIKQINTPGQSVFIGEHGQLTASGSMLSTIQSSVLNYGNIGDIAHVTNLEISGDYTQYLSGSLILYIESLQSVSSFIVHGNAIIEGELIIALPTTLTNLNATDIFSDIIQFQSVTGTFTKLTIQAPPQANIPEPNHPCILTGTKSISISFNCVDSSDSNKNNNNNNNNNRTKMIVGIIFAVLACTALVVIVGVILFKKKFSKKTIKRSTSKDSLLTNNHS</sequence>
<gene>
    <name evidence="2" type="ORF">DLAC_10344</name>
</gene>
<evidence type="ECO:0000313" key="2">
    <source>
        <dbReference type="EMBL" id="KYQ89112.1"/>
    </source>
</evidence>
<dbReference type="InParanoid" id="A0A151Z574"/>
<reference evidence="2 3" key="1">
    <citation type="submission" date="2015-12" db="EMBL/GenBank/DDBJ databases">
        <title>Dictyostelia acquired genes for synthesis and detection of signals that induce cell-type specialization by lateral gene transfer from prokaryotes.</title>
        <authorList>
            <person name="Gloeckner G."/>
            <person name="Schaap P."/>
        </authorList>
    </citation>
    <scope>NUCLEOTIDE SEQUENCE [LARGE SCALE GENOMIC DNA]</scope>
    <source>
        <strain evidence="2 3">TK</strain>
    </source>
</reference>
<name>A0A151Z574_TIELA</name>
<evidence type="ECO:0000256" key="1">
    <source>
        <dbReference type="SAM" id="Phobius"/>
    </source>
</evidence>
<dbReference type="Proteomes" id="UP000076078">
    <property type="component" value="Unassembled WGS sequence"/>
</dbReference>
<accession>A0A151Z574</accession>
<feature type="transmembrane region" description="Helical" evidence="1">
    <location>
        <begin position="697"/>
        <end position="720"/>
    </location>
</feature>
<protein>
    <recommendedName>
        <fullName evidence="4">Transmembrane protein</fullName>
    </recommendedName>
</protein>
<keyword evidence="1" id="KW-0472">Membrane</keyword>
<dbReference type="AlphaFoldDB" id="A0A151Z574"/>
<organism evidence="2 3">
    <name type="scientific">Tieghemostelium lacteum</name>
    <name type="common">Slime mold</name>
    <name type="synonym">Dictyostelium lacteum</name>
    <dbReference type="NCBI Taxonomy" id="361077"/>
    <lineage>
        <taxon>Eukaryota</taxon>
        <taxon>Amoebozoa</taxon>
        <taxon>Evosea</taxon>
        <taxon>Eumycetozoa</taxon>
        <taxon>Dictyostelia</taxon>
        <taxon>Dictyosteliales</taxon>
        <taxon>Raperosteliaceae</taxon>
        <taxon>Tieghemostelium</taxon>
    </lineage>
</organism>
<dbReference type="EMBL" id="LODT01000042">
    <property type="protein sequence ID" value="KYQ89112.1"/>
    <property type="molecule type" value="Genomic_DNA"/>
</dbReference>
<evidence type="ECO:0000313" key="3">
    <source>
        <dbReference type="Proteomes" id="UP000076078"/>
    </source>
</evidence>
<evidence type="ECO:0008006" key="4">
    <source>
        <dbReference type="Google" id="ProtNLM"/>
    </source>
</evidence>
<keyword evidence="3" id="KW-1185">Reference proteome</keyword>
<dbReference type="FunCoup" id="A0A151Z574">
    <property type="interactions" value="274"/>
</dbReference>
<proteinExistence type="predicted"/>
<keyword evidence="1" id="KW-0812">Transmembrane</keyword>
<keyword evidence="1" id="KW-1133">Transmembrane helix</keyword>